<feature type="domain" description="Rhodanese" evidence="2">
    <location>
        <begin position="53"/>
        <end position="143"/>
    </location>
</feature>
<reference evidence="3 4" key="1">
    <citation type="submission" date="2013-04" db="EMBL/GenBank/DDBJ databases">
        <title>Oceanococcus atlanticus 22II-S10r2 Genome Sequencing.</title>
        <authorList>
            <person name="Lai Q."/>
            <person name="Li G."/>
            <person name="Shao Z."/>
        </authorList>
    </citation>
    <scope>NUCLEOTIDE SEQUENCE [LARGE SCALE GENOMIC DNA]</scope>
    <source>
        <strain evidence="3 4">22II-S10r2</strain>
    </source>
</reference>
<dbReference type="STRING" id="1317117.ATO7_14583"/>
<dbReference type="EMBL" id="AQQV01000004">
    <property type="protein sequence ID" value="ORE85457.1"/>
    <property type="molecule type" value="Genomic_DNA"/>
</dbReference>
<evidence type="ECO:0000259" key="2">
    <source>
        <dbReference type="PROSITE" id="PS50206"/>
    </source>
</evidence>
<organism evidence="3 4">
    <name type="scientific">Oceanococcus atlanticus</name>
    <dbReference type="NCBI Taxonomy" id="1317117"/>
    <lineage>
        <taxon>Bacteria</taxon>
        <taxon>Pseudomonadati</taxon>
        <taxon>Pseudomonadota</taxon>
        <taxon>Gammaproteobacteria</taxon>
        <taxon>Chromatiales</taxon>
        <taxon>Oceanococcaceae</taxon>
        <taxon>Oceanococcus</taxon>
    </lineage>
</organism>
<dbReference type="PANTHER" id="PTHR43031">
    <property type="entry name" value="FAD-DEPENDENT OXIDOREDUCTASE"/>
    <property type="match status" value="1"/>
</dbReference>
<keyword evidence="1" id="KW-0812">Transmembrane</keyword>
<dbReference type="SMART" id="SM00450">
    <property type="entry name" value="RHOD"/>
    <property type="match status" value="1"/>
</dbReference>
<dbReference type="SUPFAM" id="SSF52821">
    <property type="entry name" value="Rhodanese/Cell cycle control phosphatase"/>
    <property type="match status" value="1"/>
</dbReference>
<evidence type="ECO:0000313" key="3">
    <source>
        <dbReference type="EMBL" id="ORE85457.1"/>
    </source>
</evidence>
<dbReference type="InterPro" id="IPR036873">
    <property type="entry name" value="Rhodanese-like_dom_sf"/>
</dbReference>
<dbReference type="Proteomes" id="UP000192342">
    <property type="component" value="Unassembled WGS sequence"/>
</dbReference>
<accession>A0A1Y1SAL3</accession>
<dbReference type="PANTHER" id="PTHR43031:SF18">
    <property type="entry name" value="RHODANESE-RELATED SULFURTRANSFERASES"/>
    <property type="match status" value="1"/>
</dbReference>
<evidence type="ECO:0000256" key="1">
    <source>
        <dbReference type="SAM" id="Phobius"/>
    </source>
</evidence>
<keyword evidence="1" id="KW-0472">Membrane</keyword>
<keyword evidence="4" id="KW-1185">Reference proteome</keyword>
<evidence type="ECO:0000313" key="4">
    <source>
        <dbReference type="Proteomes" id="UP000192342"/>
    </source>
</evidence>
<comment type="caution">
    <text evidence="3">The sequence shown here is derived from an EMBL/GenBank/DDBJ whole genome shotgun (WGS) entry which is preliminary data.</text>
</comment>
<name>A0A1Y1SAL3_9GAMM</name>
<dbReference type="CDD" id="cd00158">
    <property type="entry name" value="RHOD"/>
    <property type="match status" value="1"/>
</dbReference>
<protein>
    <submittedName>
        <fullName evidence="3">Rhodanese domain-containing protein</fullName>
    </submittedName>
</protein>
<gene>
    <name evidence="3" type="ORF">ATO7_14583</name>
</gene>
<proteinExistence type="predicted"/>
<dbReference type="InterPro" id="IPR050229">
    <property type="entry name" value="GlpE_sulfurtransferase"/>
</dbReference>
<dbReference type="PROSITE" id="PS50206">
    <property type="entry name" value="RHODANESE_3"/>
    <property type="match status" value="1"/>
</dbReference>
<sequence>MSFMQQFSEFLGNHMLLAGALLAILVALIANELVLIRRGGRRLAPSDAVRLINDKDALIVDLRAATDYKRGHIVDSRNIPMAKLDDEIKSLRKHQSKPILLCCALGSSAAQAGVKLRAAGFEEVYPMSGGINAWQNAGLPLTTK</sequence>
<dbReference type="Gene3D" id="3.40.250.10">
    <property type="entry name" value="Rhodanese-like domain"/>
    <property type="match status" value="1"/>
</dbReference>
<keyword evidence="1" id="KW-1133">Transmembrane helix</keyword>
<feature type="transmembrane region" description="Helical" evidence="1">
    <location>
        <begin position="15"/>
        <end position="36"/>
    </location>
</feature>
<dbReference type="Pfam" id="PF00581">
    <property type="entry name" value="Rhodanese"/>
    <property type="match status" value="1"/>
</dbReference>
<dbReference type="InterPro" id="IPR001763">
    <property type="entry name" value="Rhodanese-like_dom"/>
</dbReference>
<dbReference type="AlphaFoldDB" id="A0A1Y1SAL3"/>